<dbReference type="InterPro" id="IPR036852">
    <property type="entry name" value="Peptidase_S8/S53_dom_sf"/>
</dbReference>
<organism evidence="6 7">
    <name type="scientific">Chitinophaga costaii</name>
    <dbReference type="NCBI Taxonomy" id="1335309"/>
    <lineage>
        <taxon>Bacteria</taxon>
        <taxon>Pseudomonadati</taxon>
        <taxon>Bacteroidota</taxon>
        <taxon>Chitinophagia</taxon>
        <taxon>Chitinophagales</taxon>
        <taxon>Chitinophagaceae</taxon>
        <taxon>Chitinophaga</taxon>
    </lineage>
</organism>
<feature type="signal peptide" evidence="3">
    <location>
        <begin position="1"/>
        <end position="20"/>
    </location>
</feature>
<name>A0A1C4E7F5_9BACT</name>
<gene>
    <name evidence="6" type="ORF">GA0116948_107144</name>
</gene>
<accession>A0A1C4E7F5</accession>
<dbReference type="InterPro" id="IPR026444">
    <property type="entry name" value="Secre_tail"/>
</dbReference>
<dbReference type="AlphaFoldDB" id="A0A1C4E7F5"/>
<dbReference type="EMBL" id="FMAR01000007">
    <property type="protein sequence ID" value="SCC39587.1"/>
    <property type="molecule type" value="Genomic_DNA"/>
</dbReference>
<keyword evidence="7" id="KW-1185">Reference proteome</keyword>
<dbReference type="InterPro" id="IPR051048">
    <property type="entry name" value="Peptidase_S8/S53_subtilisin"/>
</dbReference>
<proteinExistence type="inferred from homology"/>
<evidence type="ECO:0000259" key="5">
    <source>
        <dbReference type="Pfam" id="PF18962"/>
    </source>
</evidence>
<evidence type="ECO:0000256" key="3">
    <source>
        <dbReference type="SAM" id="SignalP"/>
    </source>
</evidence>
<dbReference type="Pfam" id="PF00082">
    <property type="entry name" value="Peptidase_S8"/>
    <property type="match status" value="1"/>
</dbReference>
<feature type="chain" id="PRO_5008690936" evidence="3">
    <location>
        <begin position="21"/>
        <end position="910"/>
    </location>
</feature>
<dbReference type="InterPro" id="IPR000209">
    <property type="entry name" value="Peptidase_S8/S53_dom"/>
</dbReference>
<feature type="domain" description="Secretion system C-terminal sorting" evidence="5">
    <location>
        <begin position="836"/>
        <end position="906"/>
    </location>
</feature>
<evidence type="ECO:0000259" key="4">
    <source>
        <dbReference type="Pfam" id="PF00082"/>
    </source>
</evidence>
<dbReference type="PANTHER" id="PTHR43399:SF4">
    <property type="entry name" value="CELL WALL-ASSOCIATED PROTEASE"/>
    <property type="match status" value="1"/>
</dbReference>
<dbReference type="SUPFAM" id="SSF49785">
    <property type="entry name" value="Galactose-binding domain-like"/>
    <property type="match status" value="1"/>
</dbReference>
<evidence type="ECO:0000256" key="2">
    <source>
        <dbReference type="PROSITE-ProRule" id="PRU01240"/>
    </source>
</evidence>
<dbReference type="STRING" id="1335309.GA0116948_107144"/>
<dbReference type="OrthoDB" id="9792152at2"/>
<dbReference type="NCBIfam" id="TIGR04183">
    <property type="entry name" value="Por_Secre_tail"/>
    <property type="match status" value="1"/>
</dbReference>
<dbReference type="InterPro" id="IPR008979">
    <property type="entry name" value="Galactose-bd-like_sf"/>
</dbReference>
<comment type="similarity">
    <text evidence="1 2">Belongs to the peptidase S8 family.</text>
</comment>
<sequence length="910" mass="98840">MLLRLSFYMYTLFFLRSALAGAEGNPAIIISSCHNNFSVHFSGSFAARIQQPGLVCRWKADIYFLQHAKQYWHMINTDTVGDRWKASPSLLQLLSAPAPQRNLTLLVAADKLPWPAILLQPGIYKITIAAGAVDSLLSLKAVRFADLPKKVVPELIIRSSNMWLNRIALLQQNYPLLQGQNMVISLKEAMFDTSDIDLLGKNIPSGVAAAGISEHASIMATLAAGLGNSDVTGKGVAPAAQLSGADYSTNLLPEEDAYYQQYHIGVQNHSYGTPSVENYYGLEALAFDKQAWEQDTLVHVFSSGNIGDSVATAGTYAGVLGFANLSGNFKQAKNVIVVGGTDADNTTPLLSSKGPAYDGRVKPDIVAYGEDGTSGAAALTSGVAALLQQAFLQQTGHRPGNALVKGLLVNSATDIGPAGVDYTNGYGALHAANAMKTLLAGRYLTGVVSNGTTQHFPLTVPAGMGRLTVSLTWSDPPAAIHAPLALVNDLDLQVHAPDGQWLLPWVLAPQPASLQKPAIRGRDSLNNTEQVTLDNPLAGSYTLIVNGYHIPTGPQRFFIVYDWLPAHVFTWEYPLGGSKLEAATTQTLHWFSRGDNTGNISYSLDRGHTWKTLATTLPLQADGFAWALPDTFCTGLLKMETAGQSFVSDTFMISPKPLLHVGFDCSDAGLLWWSTQAGAGSYSLSAITGNLLTPYSLTSDTSLLLPAEGPSYFSLRAITPDGDTGLQSLTYNYHTQGLQCYIQSLNADTLLKGVLLQLQLGTTYHLNSIRWERLLGNDFKTLFVQPVDDRLYYSFVDTTALTGIVYYRVTLLTDAGRAYPSEKVRVNLLGLHPYWLFPNPAQTQFQFFSYLTENVQLQLFDMKGRLVLSRRISNPQTTVPVNQLGAGIYICVVYEKGRRVMQQQLVVIAP</sequence>
<dbReference type="PANTHER" id="PTHR43399">
    <property type="entry name" value="SUBTILISIN-RELATED"/>
    <property type="match status" value="1"/>
</dbReference>
<dbReference type="Gene3D" id="3.40.50.200">
    <property type="entry name" value="Peptidase S8/S53 domain"/>
    <property type="match status" value="1"/>
</dbReference>
<reference evidence="6 7" key="1">
    <citation type="submission" date="2016-08" db="EMBL/GenBank/DDBJ databases">
        <authorList>
            <person name="Seilhamer J.J."/>
        </authorList>
    </citation>
    <scope>NUCLEOTIDE SEQUENCE [LARGE SCALE GENOMIC DNA]</scope>
    <source>
        <strain evidence="6 7">A37T2</strain>
    </source>
</reference>
<dbReference type="GO" id="GO:0004252">
    <property type="term" value="F:serine-type endopeptidase activity"/>
    <property type="evidence" value="ECO:0007669"/>
    <property type="project" value="InterPro"/>
</dbReference>
<keyword evidence="3" id="KW-0732">Signal</keyword>
<dbReference type="PROSITE" id="PS51892">
    <property type="entry name" value="SUBTILASE"/>
    <property type="match status" value="1"/>
</dbReference>
<dbReference type="SUPFAM" id="SSF52743">
    <property type="entry name" value="Subtilisin-like"/>
    <property type="match status" value="1"/>
</dbReference>
<dbReference type="GO" id="GO:0006508">
    <property type="term" value="P:proteolysis"/>
    <property type="evidence" value="ECO:0007669"/>
    <property type="project" value="InterPro"/>
</dbReference>
<dbReference type="Gene3D" id="2.60.120.380">
    <property type="match status" value="1"/>
</dbReference>
<evidence type="ECO:0000256" key="1">
    <source>
        <dbReference type="ARBA" id="ARBA00011073"/>
    </source>
</evidence>
<dbReference type="Pfam" id="PF18962">
    <property type="entry name" value="Por_Secre_tail"/>
    <property type="match status" value="1"/>
</dbReference>
<evidence type="ECO:0000313" key="6">
    <source>
        <dbReference type="EMBL" id="SCC39587.1"/>
    </source>
</evidence>
<evidence type="ECO:0000313" key="7">
    <source>
        <dbReference type="Proteomes" id="UP000242818"/>
    </source>
</evidence>
<comment type="caution">
    <text evidence="2">Lacks conserved residue(s) required for the propagation of feature annotation.</text>
</comment>
<dbReference type="Proteomes" id="UP000242818">
    <property type="component" value="Unassembled WGS sequence"/>
</dbReference>
<feature type="domain" description="Peptidase S8/S53" evidence="4">
    <location>
        <begin position="212"/>
        <end position="427"/>
    </location>
</feature>
<dbReference type="RefSeq" id="WP_089712420.1">
    <property type="nucleotide sequence ID" value="NZ_FMAR01000007.1"/>
</dbReference>
<protein>
    <submittedName>
        <fullName evidence="6">Por secretion system C-terminal sorting domain-containing protein</fullName>
    </submittedName>
</protein>